<evidence type="ECO:0000313" key="14">
    <source>
        <dbReference type="Proteomes" id="UP000077051"/>
    </source>
</evidence>
<evidence type="ECO:0000256" key="1">
    <source>
        <dbReference type="ARBA" id="ARBA00004245"/>
    </source>
</evidence>
<evidence type="ECO:0000313" key="13">
    <source>
        <dbReference type="EMBL" id="OAD01445.1"/>
    </source>
</evidence>
<evidence type="ECO:0000256" key="3">
    <source>
        <dbReference type="ARBA" id="ARBA00022701"/>
    </source>
</evidence>
<evidence type="ECO:0000259" key="12">
    <source>
        <dbReference type="PROSITE" id="PS50067"/>
    </source>
</evidence>
<feature type="domain" description="Kinesin motor" evidence="12">
    <location>
        <begin position="12"/>
        <end position="344"/>
    </location>
</feature>
<sequence>MRVSIGSPTSVFTSVAVRIRPLTENEKQHCQNNAIAFAPDNQQQVIVGGDRPFTFDYVYPPSSSQQDVYNSCVIPLLNKFMKGYNSTILAYGQTGSGKTYSMGIGLDSVMNASADDGIVPRFIDSLFSSLESKRSHNYSFQVCVSFLELHNEDLVDLLCPNARSRREGLNLTIREDSHGNICWSGVREEGVSNTAELMGLLRKGSIARTTASTDMNSTSSRSHAIFSIILRQFQQTKRLVSKFHFVDLAGSERLKRTNAVGDRAKEGISINTGLLALGNVISALGDESRRVSHIPYRDSKLTRLLQDSLGGNSQTLMLACASPADANMTETLNTLKYANRARNIRNRVVINQE</sequence>
<dbReference type="GO" id="GO:0005875">
    <property type="term" value="C:microtubule associated complex"/>
    <property type="evidence" value="ECO:0007669"/>
    <property type="project" value="TreeGrafter"/>
</dbReference>
<dbReference type="VEuPathDB" id="FungiDB:MUCCIDRAFT_146751"/>
<evidence type="ECO:0000256" key="6">
    <source>
        <dbReference type="ARBA" id="ARBA00023054"/>
    </source>
</evidence>
<dbReference type="PROSITE" id="PS50067">
    <property type="entry name" value="KINESIN_MOTOR_2"/>
    <property type="match status" value="1"/>
</dbReference>
<dbReference type="EMBL" id="AMYB01000006">
    <property type="protein sequence ID" value="OAD01445.1"/>
    <property type="molecule type" value="Genomic_DNA"/>
</dbReference>
<evidence type="ECO:0000256" key="4">
    <source>
        <dbReference type="ARBA" id="ARBA00022741"/>
    </source>
</evidence>
<protein>
    <recommendedName>
        <fullName evidence="11">Kinesin-like protein</fullName>
    </recommendedName>
</protein>
<keyword evidence="5 10" id="KW-0067">ATP-binding</keyword>
<dbReference type="InterPro" id="IPR027640">
    <property type="entry name" value="Kinesin-like_fam"/>
</dbReference>
<dbReference type="PANTHER" id="PTHR47969">
    <property type="entry name" value="CHROMOSOME-ASSOCIATED KINESIN KIF4A-RELATED"/>
    <property type="match status" value="1"/>
</dbReference>
<dbReference type="STRING" id="747725.A0A168JPI4"/>
<keyword evidence="4 10" id="KW-0547">Nucleotide-binding</keyword>
<accession>A0A168JPI4</accession>
<dbReference type="CDD" id="cd01372">
    <property type="entry name" value="KISc_KIF4"/>
    <property type="match status" value="1"/>
</dbReference>
<reference evidence="13 14" key="1">
    <citation type="submission" date="2015-06" db="EMBL/GenBank/DDBJ databases">
        <title>Expansion of signal transduction pathways in fungi by whole-genome duplication.</title>
        <authorList>
            <consortium name="DOE Joint Genome Institute"/>
            <person name="Corrochano L.M."/>
            <person name="Kuo A."/>
            <person name="Marcet-Houben M."/>
            <person name="Polaino S."/>
            <person name="Salamov A."/>
            <person name="Villalobos J.M."/>
            <person name="Alvarez M.I."/>
            <person name="Avalos J."/>
            <person name="Benito E.P."/>
            <person name="Benoit I."/>
            <person name="Burger G."/>
            <person name="Camino L.P."/>
            <person name="Canovas D."/>
            <person name="Cerda-Olmedo E."/>
            <person name="Cheng J.-F."/>
            <person name="Dominguez A."/>
            <person name="Elias M."/>
            <person name="Eslava A.P."/>
            <person name="Glaser F."/>
            <person name="Grimwood J."/>
            <person name="Gutierrez G."/>
            <person name="Heitman J."/>
            <person name="Henrissat B."/>
            <person name="Iturriaga E.A."/>
            <person name="Lang B.F."/>
            <person name="Lavin J.L."/>
            <person name="Lee S."/>
            <person name="Li W."/>
            <person name="Lindquist E."/>
            <person name="Lopez-Garcia S."/>
            <person name="Luque E.M."/>
            <person name="Marcos A.T."/>
            <person name="Martin J."/>
            <person name="Mccluskey K."/>
            <person name="Medina H.R."/>
            <person name="Miralles-Duran A."/>
            <person name="Miyazaki A."/>
            <person name="Munoz-Torres E."/>
            <person name="Oguiza J.A."/>
            <person name="Ohm R."/>
            <person name="Olmedo M."/>
            <person name="Orejas M."/>
            <person name="Ortiz-Castellanos L."/>
            <person name="Pisabarro A.G."/>
            <person name="Rodriguez-Romero J."/>
            <person name="Ruiz-Herrera J."/>
            <person name="Ruiz-Vazquez R."/>
            <person name="Sanz C."/>
            <person name="Schackwitz W."/>
            <person name="Schmutz J."/>
            <person name="Shahriari M."/>
            <person name="Shelest E."/>
            <person name="Silva-Franco F."/>
            <person name="Soanes D."/>
            <person name="Syed K."/>
            <person name="Tagua V.G."/>
            <person name="Talbot N.J."/>
            <person name="Thon M."/>
            <person name="De Vries R.P."/>
            <person name="Wiebenga A."/>
            <person name="Yadav J.S."/>
            <person name="Braun E.L."/>
            <person name="Baker S."/>
            <person name="Garre V."/>
            <person name="Horwitz B."/>
            <person name="Torres-Martinez S."/>
            <person name="Idnurm A."/>
            <person name="Herrera-Estrella A."/>
            <person name="Gabaldon T."/>
            <person name="Grigoriev I.V."/>
        </authorList>
    </citation>
    <scope>NUCLEOTIDE SEQUENCE [LARGE SCALE GENOMIC DNA]</scope>
    <source>
        <strain evidence="13 14">CBS 277.49</strain>
    </source>
</reference>
<comment type="caution">
    <text evidence="13">The sequence shown here is derived from an EMBL/GenBank/DDBJ whole genome shotgun (WGS) entry which is preliminary data.</text>
</comment>
<dbReference type="GO" id="GO:0008017">
    <property type="term" value="F:microtubule binding"/>
    <property type="evidence" value="ECO:0007669"/>
    <property type="project" value="InterPro"/>
</dbReference>
<feature type="non-terminal residue" evidence="13">
    <location>
        <position position="353"/>
    </location>
</feature>
<dbReference type="PRINTS" id="PR00380">
    <property type="entry name" value="KINESINHEAVY"/>
</dbReference>
<dbReference type="InterPro" id="IPR019821">
    <property type="entry name" value="Kinesin_motor_CS"/>
</dbReference>
<dbReference type="GO" id="GO:0007052">
    <property type="term" value="P:mitotic spindle organization"/>
    <property type="evidence" value="ECO:0007669"/>
    <property type="project" value="TreeGrafter"/>
</dbReference>
<keyword evidence="6" id="KW-0175">Coiled coil</keyword>
<name>A0A168JPI4_MUCCL</name>
<keyword evidence="8" id="KW-0206">Cytoskeleton</keyword>
<dbReference type="OrthoDB" id="3176171at2759"/>
<proteinExistence type="inferred from homology"/>
<keyword evidence="2" id="KW-0963">Cytoplasm</keyword>
<dbReference type="FunFam" id="3.40.850.10:FF:000019">
    <property type="entry name" value="Kinesin-like protein KIN-5D"/>
    <property type="match status" value="1"/>
</dbReference>
<feature type="binding site" evidence="10">
    <location>
        <begin position="92"/>
        <end position="99"/>
    </location>
    <ligand>
        <name>ATP</name>
        <dbReference type="ChEBI" id="CHEBI:30616"/>
    </ligand>
</feature>
<dbReference type="GO" id="GO:0003777">
    <property type="term" value="F:microtubule motor activity"/>
    <property type="evidence" value="ECO:0007669"/>
    <property type="project" value="InterPro"/>
</dbReference>
<dbReference type="Proteomes" id="UP000077051">
    <property type="component" value="Unassembled WGS sequence"/>
</dbReference>
<keyword evidence="7 10" id="KW-0505">Motor protein</keyword>
<evidence type="ECO:0000256" key="5">
    <source>
        <dbReference type="ARBA" id="ARBA00022840"/>
    </source>
</evidence>
<gene>
    <name evidence="13" type="ORF">MUCCIDRAFT_146751</name>
</gene>
<dbReference type="AlphaFoldDB" id="A0A168JPI4"/>
<keyword evidence="3 11" id="KW-0493">Microtubule</keyword>
<dbReference type="GO" id="GO:0005524">
    <property type="term" value="F:ATP binding"/>
    <property type="evidence" value="ECO:0007669"/>
    <property type="project" value="UniProtKB-UniRule"/>
</dbReference>
<evidence type="ECO:0000256" key="10">
    <source>
        <dbReference type="PROSITE-ProRule" id="PRU00283"/>
    </source>
</evidence>
<dbReference type="GO" id="GO:0007018">
    <property type="term" value="P:microtubule-based movement"/>
    <property type="evidence" value="ECO:0007669"/>
    <property type="project" value="InterPro"/>
</dbReference>
<dbReference type="GO" id="GO:0005874">
    <property type="term" value="C:microtubule"/>
    <property type="evidence" value="ECO:0007669"/>
    <property type="project" value="UniProtKB-KW"/>
</dbReference>
<comment type="similarity">
    <text evidence="9">Belongs to the TRAFAC class myosin-kinesin ATPase superfamily. Kinesin family. KIN-5/BimC subfamily.</text>
</comment>
<dbReference type="InterPro" id="IPR036961">
    <property type="entry name" value="Kinesin_motor_dom_sf"/>
</dbReference>
<dbReference type="SMART" id="SM00129">
    <property type="entry name" value="KISc"/>
    <property type="match status" value="1"/>
</dbReference>
<dbReference type="Pfam" id="PF00225">
    <property type="entry name" value="Kinesin"/>
    <property type="match status" value="1"/>
</dbReference>
<dbReference type="PROSITE" id="PS00411">
    <property type="entry name" value="KINESIN_MOTOR_1"/>
    <property type="match status" value="1"/>
</dbReference>
<dbReference type="GO" id="GO:0051231">
    <property type="term" value="P:spindle elongation"/>
    <property type="evidence" value="ECO:0007669"/>
    <property type="project" value="TreeGrafter"/>
</dbReference>
<comment type="subcellular location">
    <subcellularLocation>
        <location evidence="1">Cytoplasm</location>
        <location evidence="1">Cytoskeleton</location>
    </subcellularLocation>
</comment>
<evidence type="ECO:0000256" key="9">
    <source>
        <dbReference type="ARBA" id="ARBA00034704"/>
    </source>
</evidence>
<evidence type="ECO:0000256" key="11">
    <source>
        <dbReference type="RuleBase" id="RU000394"/>
    </source>
</evidence>
<keyword evidence="14" id="KW-1185">Reference proteome</keyword>
<dbReference type="PANTHER" id="PTHR47969:SF15">
    <property type="entry name" value="CHROMOSOME-ASSOCIATED KINESIN KIF4A-RELATED"/>
    <property type="match status" value="1"/>
</dbReference>
<dbReference type="SUPFAM" id="SSF52540">
    <property type="entry name" value="P-loop containing nucleoside triphosphate hydrolases"/>
    <property type="match status" value="1"/>
</dbReference>
<evidence type="ECO:0000256" key="8">
    <source>
        <dbReference type="ARBA" id="ARBA00023212"/>
    </source>
</evidence>
<dbReference type="InterPro" id="IPR027417">
    <property type="entry name" value="P-loop_NTPase"/>
</dbReference>
<evidence type="ECO:0000256" key="7">
    <source>
        <dbReference type="ARBA" id="ARBA00023175"/>
    </source>
</evidence>
<evidence type="ECO:0000256" key="2">
    <source>
        <dbReference type="ARBA" id="ARBA00022490"/>
    </source>
</evidence>
<dbReference type="Gene3D" id="3.40.850.10">
    <property type="entry name" value="Kinesin motor domain"/>
    <property type="match status" value="1"/>
</dbReference>
<organism evidence="13 14">
    <name type="scientific">Mucor lusitanicus CBS 277.49</name>
    <dbReference type="NCBI Taxonomy" id="747725"/>
    <lineage>
        <taxon>Eukaryota</taxon>
        <taxon>Fungi</taxon>
        <taxon>Fungi incertae sedis</taxon>
        <taxon>Mucoromycota</taxon>
        <taxon>Mucoromycotina</taxon>
        <taxon>Mucoromycetes</taxon>
        <taxon>Mucorales</taxon>
        <taxon>Mucorineae</taxon>
        <taxon>Mucoraceae</taxon>
        <taxon>Mucor</taxon>
    </lineage>
</organism>
<dbReference type="InterPro" id="IPR001752">
    <property type="entry name" value="Kinesin_motor_dom"/>
</dbReference>